<dbReference type="SUPFAM" id="SSF103473">
    <property type="entry name" value="MFS general substrate transporter"/>
    <property type="match status" value="1"/>
</dbReference>
<feature type="transmembrane region" description="Helical" evidence="6">
    <location>
        <begin position="18"/>
        <end position="37"/>
    </location>
</feature>
<feature type="transmembrane region" description="Helical" evidence="6">
    <location>
        <begin position="298"/>
        <end position="318"/>
    </location>
</feature>
<keyword evidence="6" id="KW-0812">Transmembrane</keyword>
<feature type="transmembrane region" description="Helical" evidence="6">
    <location>
        <begin position="408"/>
        <end position="425"/>
    </location>
</feature>
<dbReference type="AlphaFoldDB" id="A0A7Z0KZG0"/>
<feature type="transmembrane region" description="Helical" evidence="6">
    <location>
        <begin position="376"/>
        <end position="402"/>
    </location>
</feature>
<evidence type="ECO:0000256" key="2">
    <source>
        <dbReference type="ARBA" id="ARBA00022679"/>
    </source>
</evidence>
<evidence type="ECO:0000313" key="9">
    <source>
        <dbReference type="Proteomes" id="UP000529417"/>
    </source>
</evidence>
<evidence type="ECO:0000259" key="7">
    <source>
        <dbReference type="PROSITE" id="PS51006"/>
    </source>
</evidence>
<evidence type="ECO:0000256" key="4">
    <source>
        <dbReference type="PROSITE-ProRule" id="PRU00354"/>
    </source>
</evidence>
<feature type="transmembrane region" description="Helical" evidence="6">
    <location>
        <begin position="265"/>
        <end position="286"/>
    </location>
</feature>
<dbReference type="Gene3D" id="3.40.50.150">
    <property type="entry name" value="Vaccinia Virus protein VP39"/>
    <property type="match status" value="1"/>
</dbReference>
<accession>A0A7Z0KZG0</accession>
<dbReference type="PROSITE" id="PS51006">
    <property type="entry name" value="PABS_2"/>
    <property type="match status" value="1"/>
</dbReference>
<protein>
    <submittedName>
        <fullName evidence="8">Fused MFS/spermidine synthase</fullName>
    </submittedName>
</protein>
<organism evidence="8 9">
    <name type="scientific">Rhabdonatronobacter sediminivivens</name>
    <dbReference type="NCBI Taxonomy" id="2743469"/>
    <lineage>
        <taxon>Bacteria</taxon>
        <taxon>Pseudomonadati</taxon>
        <taxon>Pseudomonadota</taxon>
        <taxon>Alphaproteobacteria</taxon>
        <taxon>Rhodobacterales</taxon>
        <taxon>Paracoccaceae</taxon>
        <taxon>Rhabdonatronobacter</taxon>
    </lineage>
</organism>
<feature type="transmembrane region" description="Helical" evidence="6">
    <location>
        <begin position="83"/>
        <end position="106"/>
    </location>
</feature>
<keyword evidence="2 4" id="KW-0808">Transferase</keyword>
<evidence type="ECO:0000256" key="6">
    <source>
        <dbReference type="SAM" id="Phobius"/>
    </source>
</evidence>
<feature type="transmembrane region" description="Helical" evidence="6">
    <location>
        <begin position="49"/>
        <end position="71"/>
    </location>
</feature>
<keyword evidence="6" id="KW-1133">Transmembrane helix</keyword>
<feature type="transmembrane region" description="Helical" evidence="6">
    <location>
        <begin position="437"/>
        <end position="453"/>
    </location>
</feature>
<evidence type="ECO:0000256" key="5">
    <source>
        <dbReference type="SAM" id="MobiDB-lite"/>
    </source>
</evidence>
<gene>
    <name evidence="8" type="ORF">HUK65_14465</name>
</gene>
<comment type="caution">
    <text evidence="8">The sequence shown here is derived from an EMBL/GenBank/DDBJ whole genome shotgun (WGS) entry which is preliminary data.</text>
</comment>
<keyword evidence="6" id="KW-0472">Membrane</keyword>
<feature type="transmembrane region" description="Helical" evidence="6">
    <location>
        <begin position="235"/>
        <end position="253"/>
    </location>
</feature>
<feature type="transmembrane region" description="Helical" evidence="6">
    <location>
        <begin position="195"/>
        <end position="214"/>
    </location>
</feature>
<dbReference type="PANTHER" id="PTHR43317:SF1">
    <property type="entry name" value="THERMOSPERMINE SYNTHASE ACAULIS5"/>
    <property type="match status" value="1"/>
</dbReference>
<feature type="region of interest" description="Disordered" evidence="5">
    <location>
        <begin position="820"/>
        <end position="843"/>
    </location>
</feature>
<proteinExistence type="inferred from homology"/>
<feature type="transmembrane region" description="Helical" evidence="6">
    <location>
        <begin position="167"/>
        <end position="189"/>
    </location>
</feature>
<keyword evidence="9" id="KW-1185">Reference proteome</keyword>
<keyword evidence="3 4" id="KW-0620">Polyamine biosynthesis</keyword>
<evidence type="ECO:0000256" key="1">
    <source>
        <dbReference type="ARBA" id="ARBA00007867"/>
    </source>
</evidence>
<dbReference type="InterPro" id="IPR030374">
    <property type="entry name" value="PABS"/>
</dbReference>
<name>A0A7Z0KZG0_9RHOB</name>
<dbReference type="GO" id="GO:0016740">
    <property type="term" value="F:transferase activity"/>
    <property type="evidence" value="ECO:0007669"/>
    <property type="project" value="UniProtKB-UniRule"/>
</dbReference>
<evidence type="ECO:0000313" key="8">
    <source>
        <dbReference type="EMBL" id="NYS26195.1"/>
    </source>
</evidence>
<feature type="transmembrane region" description="Helical" evidence="6">
    <location>
        <begin position="344"/>
        <end position="364"/>
    </location>
</feature>
<dbReference type="Proteomes" id="UP000529417">
    <property type="component" value="Unassembled WGS sequence"/>
</dbReference>
<dbReference type="InterPro" id="IPR029063">
    <property type="entry name" value="SAM-dependent_MTases_sf"/>
</dbReference>
<dbReference type="NCBIfam" id="NF037959">
    <property type="entry name" value="MFS_SpdSyn"/>
    <property type="match status" value="2"/>
</dbReference>
<dbReference type="InterPro" id="IPR036259">
    <property type="entry name" value="MFS_trans_sf"/>
</dbReference>
<dbReference type="RefSeq" id="WP_179906988.1">
    <property type="nucleotide sequence ID" value="NZ_JACBXS010000035.1"/>
</dbReference>
<sequence length="843" mass="89803">MTDIAAPATALRRFEMPALGALFALSGAAALIYQVLWVRELGLLFGSTAQAAALTIAIFFAGIALGGWLFGRISARLARPLRAFGLVEIGVAATALGHFLVADAYFRLYPTLFALVGGNPVLETALKALVAATILLPSAILMGGTLPLMGQHVIRARDSLGRMGSALYALNTAGGAMGALAAGFFLPMWLGFSGAYLLAVGFDLFVGLSAIVIARRALPMVTEPRPARAVIPARLWVIAFASGFATLAVEVIWTRAFAQVLQNSVYTYALVLSVFLVALSLGAALANALNRLSLRPETVLTGLLLASCAVIAATPHLFHHLTGGLGYLGGRADFAGYVWEVGRVAILIMLIPGTILGAVLPYLLRLMEGGGAPGAVLGRLIAVNTTGAIFGALAGGFLLLPLVGMWKGLWLMGAVYALLVLALWHPTDGWAARITRFAALAGAVILLAGGPGLDSTRLNRGEELLAFREGPSAHVATVQRGDAKFIRVNNFYTLGGSGALVPERNQTMIPLLTHPNPREIFFLGMGTGISAGAGLFATPDRVTVCELLPDVVDFAEAWFQPYTNGLFTDPRVTIHREDGRQCLARSPASYDMIIADLFTPWRAGVGNVYTVEHYRLAASRLNAGGAYVQWMPLYQVSRREFEIIANTMAQVFPDLTLWRGDLYPERSILALVGRNDPAPLDPATLAAQWRAMTGEDTPDDVLIDRALKFYAGNAASGLFAHAPVNTDDRPLIEYLAPRTHRAVIAGHTNWLTGPDRDQLYTDLLSALPAEDDPHLARLSPAQHALPQAGAIYAAWRGLRTRNDLRAGAIWQDFIALTPSHARNPDSPAGQVATGGMAFGDATN</sequence>
<dbReference type="GO" id="GO:0006596">
    <property type="term" value="P:polyamine biosynthetic process"/>
    <property type="evidence" value="ECO:0007669"/>
    <property type="project" value="UniProtKB-UniRule"/>
</dbReference>
<dbReference type="PANTHER" id="PTHR43317">
    <property type="entry name" value="THERMOSPERMINE SYNTHASE ACAULIS5"/>
    <property type="match status" value="1"/>
</dbReference>
<comment type="similarity">
    <text evidence="1">Belongs to the spermidine/spermine synthase family.</text>
</comment>
<dbReference type="Pfam" id="PF01564">
    <property type="entry name" value="Spermine_synth"/>
    <property type="match status" value="1"/>
</dbReference>
<dbReference type="SUPFAM" id="SSF53335">
    <property type="entry name" value="S-adenosyl-L-methionine-dependent methyltransferases"/>
    <property type="match status" value="1"/>
</dbReference>
<feature type="active site" description="Proton acceptor" evidence="4">
    <location>
        <position position="596"/>
    </location>
</feature>
<feature type="transmembrane region" description="Helical" evidence="6">
    <location>
        <begin position="126"/>
        <end position="146"/>
    </location>
</feature>
<reference evidence="8 9" key="1">
    <citation type="journal article" date="2000" name="Arch. Microbiol.">
        <title>Rhodobaca bogoriensis gen. nov. and sp. nov., an alkaliphilic purple nonsulfur bacterium from African Rift Valley soda lakes.</title>
        <authorList>
            <person name="Milford A.D."/>
            <person name="Achenbach L.A."/>
            <person name="Jung D.O."/>
            <person name="Madigan M.T."/>
        </authorList>
    </citation>
    <scope>NUCLEOTIDE SEQUENCE [LARGE SCALE GENOMIC DNA]</scope>
    <source>
        <strain evidence="8 9">2376</strain>
    </source>
</reference>
<dbReference type="EMBL" id="JACBXS010000035">
    <property type="protein sequence ID" value="NYS26195.1"/>
    <property type="molecule type" value="Genomic_DNA"/>
</dbReference>
<feature type="domain" description="PABS" evidence="7">
    <location>
        <begin position="507"/>
        <end position="696"/>
    </location>
</feature>
<evidence type="ECO:0000256" key="3">
    <source>
        <dbReference type="ARBA" id="ARBA00023115"/>
    </source>
</evidence>